<gene>
    <name evidence="1" type="primary">jg17567</name>
    <name evidence="1" type="ORF">PAEG_LOCUS2659</name>
</gene>
<proteinExistence type="predicted"/>
<evidence type="ECO:0000313" key="1">
    <source>
        <dbReference type="EMBL" id="CAH2210801.1"/>
    </source>
</evidence>
<keyword evidence="2" id="KW-1185">Reference proteome</keyword>
<dbReference type="Proteomes" id="UP000838756">
    <property type="component" value="Unassembled WGS sequence"/>
</dbReference>
<organism evidence="1 2">
    <name type="scientific">Pararge aegeria aegeria</name>
    <dbReference type="NCBI Taxonomy" id="348720"/>
    <lineage>
        <taxon>Eukaryota</taxon>
        <taxon>Metazoa</taxon>
        <taxon>Ecdysozoa</taxon>
        <taxon>Arthropoda</taxon>
        <taxon>Hexapoda</taxon>
        <taxon>Insecta</taxon>
        <taxon>Pterygota</taxon>
        <taxon>Neoptera</taxon>
        <taxon>Endopterygota</taxon>
        <taxon>Lepidoptera</taxon>
        <taxon>Glossata</taxon>
        <taxon>Ditrysia</taxon>
        <taxon>Papilionoidea</taxon>
        <taxon>Nymphalidae</taxon>
        <taxon>Satyrinae</taxon>
        <taxon>Satyrini</taxon>
        <taxon>Parargina</taxon>
        <taxon>Pararge</taxon>
    </lineage>
</organism>
<reference evidence="1" key="1">
    <citation type="submission" date="2022-03" db="EMBL/GenBank/DDBJ databases">
        <authorList>
            <person name="Lindestad O."/>
        </authorList>
    </citation>
    <scope>NUCLEOTIDE SEQUENCE</scope>
</reference>
<feature type="non-terminal residue" evidence="1">
    <location>
        <position position="1"/>
    </location>
</feature>
<feature type="non-terminal residue" evidence="1">
    <location>
        <position position="65"/>
    </location>
</feature>
<comment type="caution">
    <text evidence="1">The sequence shown here is derived from an EMBL/GenBank/DDBJ whole genome shotgun (WGS) entry which is preliminary data.</text>
</comment>
<evidence type="ECO:0000313" key="2">
    <source>
        <dbReference type="Proteomes" id="UP000838756"/>
    </source>
</evidence>
<sequence>LVRNASGAVRSKATEVTDECVRSEPRGSRVFGDVERFVELERVLFNERADPDFNITSVLVDCHRN</sequence>
<protein>
    <submittedName>
        <fullName evidence="1">Jg17567 protein</fullName>
    </submittedName>
</protein>
<accession>A0A8S4QMI5</accession>
<dbReference type="AlphaFoldDB" id="A0A8S4QMI5"/>
<dbReference type="OrthoDB" id="6229420at2759"/>
<name>A0A8S4QMI5_9NEOP</name>
<dbReference type="EMBL" id="CAKXAJ010008267">
    <property type="protein sequence ID" value="CAH2210801.1"/>
    <property type="molecule type" value="Genomic_DNA"/>
</dbReference>